<reference evidence="7 8" key="1">
    <citation type="journal article" date="2018" name="Mol. Biol. Evol.">
        <title>Broad Genomic Sampling Reveals a Smut Pathogenic Ancestry of the Fungal Clade Ustilaginomycotina.</title>
        <authorList>
            <person name="Kijpornyongpan T."/>
            <person name="Mondo S.J."/>
            <person name="Barry K."/>
            <person name="Sandor L."/>
            <person name="Lee J."/>
            <person name="Lipzen A."/>
            <person name="Pangilinan J."/>
            <person name="LaButti K."/>
            <person name="Hainaut M."/>
            <person name="Henrissat B."/>
            <person name="Grigoriev I.V."/>
            <person name="Spatafora J.W."/>
            <person name="Aime M.C."/>
        </authorList>
    </citation>
    <scope>NUCLEOTIDE SEQUENCE [LARGE SCALE GENOMIC DNA]</scope>
    <source>
        <strain evidence="7 8">MCA 4718</strain>
    </source>
</reference>
<accession>A0A316U778</accession>
<dbReference type="InterPro" id="IPR033120">
    <property type="entry name" value="HOTDOG_ACOT"/>
</dbReference>
<keyword evidence="2" id="KW-0677">Repeat</keyword>
<keyword evidence="8" id="KW-1185">Reference proteome</keyword>
<evidence type="ECO:0000256" key="3">
    <source>
        <dbReference type="ARBA" id="ARBA00022801"/>
    </source>
</evidence>
<comment type="similarity">
    <text evidence="1">Belongs to the acyl coenzyme A hydrolase family.</text>
</comment>
<organism evidence="7 8">
    <name type="scientific">Pseudomicrostroma glucosiphilum</name>
    <dbReference type="NCBI Taxonomy" id="1684307"/>
    <lineage>
        <taxon>Eukaryota</taxon>
        <taxon>Fungi</taxon>
        <taxon>Dikarya</taxon>
        <taxon>Basidiomycota</taxon>
        <taxon>Ustilaginomycotina</taxon>
        <taxon>Exobasidiomycetes</taxon>
        <taxon>Microstromatales</taxon>
        <taxon>Microstromatales incertae sedis</taxon>
        <taxon>Pseudomicrostroma</taxon>
    </lineage>
</organism>
<feature type="domain" description="HotDog ACOT-type" evidence="6">
    <location>
        <begin position="350"/>
        <end position="472"/>
    </location>
</feature>
<dbReference type="SUPFAM" id="SSF54637">
    <property type="entry name" value="Thioesterase/thiol ester dehydrase-isomerase"/>
    <property type="match status" value="2"/>
</dbReference>
<dbReference type="Gene3D" id="3.10.129.10">
    <property type="entry name" value="Hotdog Thioesterase"/>
    <property type="match status" value="2"/>
</dbReference>
<dbReference type="RefSeq" id="XP_025348250.1">
    <property type="nucleotide sequence ID" value="XM_025490297.1"/>
</dbReference>
<proteinExistence type="inferred from homology"/>
<evidence type="ECO:0000256" key="5">
    <source>
        <dbReference type="SAM" id="MobiDB-lite"/>
    </source>
</evidence>
<dbReference type="Proteomes" id="UP000245942">
    <property type="component" value="Unassembled WGS sequence"/>
</dbReference>
<gene>
    <name evidence="7" type="ORF">BCV69DRAFT_248472</name>
</gene>
<dbReference type="PROSITE" id="PS51770">
    <property type="entry name" value="HOTDOG_ACOT"/>
    <property type="match status" value="2"/>
</dbReference>
<dbReference type="InterPro" id="IPR029069">
    <property type="entry name" value="HotDog_dom_sf"/>
</dbReference>
<dbReference type="GO" id="GO:0006637">
    <property type="term" value="P:acyl-CoA metabolic process"/>
    <property type="evidence" value="ECO:0007669"/>
    <property type="project" value="TreeGrafter"/>
</dbReference>
<protein>
    <recommendedName>
        <fullName evidence="6">HotDog ACOT-type domain-containing protein</fullName>
    </recommendedName>
</protein>
<dbReference type="CDD" id="cd03442">
    <property type="entry name" value="BFIT_BACH"/>
    <property type="match status" value="1"/>
</dbReference>
<dbReference type="STRING" id="1684307.A0A316U778"/>
<evidence type="ECO:0000256" key="1">
    <source>
        <dbReference type="ARBA" id="ARBA00010458"/>
    </source>
</evidence>
<dbReference type="PANTHER" id="PTHR12655">
    <property type="entry name" value="ACYL-COA THIOESTERASE"/>
    <property type="match status" value="1"/>
</dbReference>
<dbReference type="GO" id="GO:0005739">
    <property type="term" value="C:mitochondrion"/>
    <property type="evidence" value="ECO:0007669"/>
    <property type="project" value="TreeGrafter"/>
</dbReference>
<dbReference type="AlphaFoldDB" id="A0A316U778"/>
<evidence type="ECO:0000256" key="2">
    <source>
        <dbReference type="ARBA" id="ARBA00022737"/>
    </source>
</evidence>
<evidence type="ECO:0000313" key="7">
    <source>
        <dbReference type="EMBL" id="PWN21090.1"/>
    </source>
</evidence>
<dbReference type="EMBL" id="KZ819326">
    <property type="protein sequence ID" value="PWN21090.1"/>
    <property type="molecule type" value="Genomic_DNA"/>
</dbReference>
<keyword evidence="4" id="KW-0809">Transit peptide</keyword>
<evidence type="ECO:0000259" key="6">
    <source>
        <dbReference type="PROSITE" id="PS51770"/>
    </source>
</evidence>
<evidence type="ECO:0000256" key="4">
    <source>
        <dbReference type="ARBA" id="ARBA00022946"/>
    </source>
</evidence>
<feature type="domain" description="HotDog ACOT-type" evidence="6">
    <location>
        <begin position="130"/>
        <end position="264"/>
    </location>
</feature>
<name>A0A316U778_9BASI</name>
<evidence type="ECO:0000313" key="8">
    <source>
        <dbReference type="Proteomes" id="UP000245942"/>
    </source>
</evidence>
<feature type="region of interest" description="Disordered" evidence="5">
    <location>
        <begin position="14"/>
        <end position="35"/>
    </location>
</feature>
<dbReference type="GO" id="GO:0047617">
    <property type="term" value="F:fatty acyl-CoA hydrolase activity"/>
    <property type="evidence" value="ECO:0007669"/>
    <property type="project" value="TreeGrafter"/>
</dbReference>
<keyword evidence="3" id="KW-0378">Hydrolase</keyword>
<dbReference type="GeneID" id="37012031"/>
<sequence length="510" mass="56482">MLLTRRLPRLRLNRSIGPPIHSTQSRTAPAAEQPCRCSSTLRASPLEETETVKTINKLLSQVRARNRPSSSSSEDLLTSRLPTRINTQTWIEYAKSQTATEKASAGGSGREEMLQQVEEMLRRPKRMHDSYVELQLPFSKDPQLADRYIATSGSIRLGKIFEDLDNLAGDIAYSHVLGGRPKAGDRKVPIFIVTASVDRLDLVVDSLEATCDYRLSGLPIFVGSSSMEVLVAIDQILPGKGSDGQAQTKTCLTGRFTMVTRNALTAKSQSIPPLELQAEDESKLFAFGEGHKQKKRREFEMALSRVPPTQQEARELHEQWLNDHDLLTAQSRDTVHAPTSTHAVIPVGPSETRLISTQHVHPQSRNVHMKVFGGFLMRQAYELAWMVGATFSRQPVKFLALDALSFHAPVPVGAMLSLTAQIDYTSAPQVRCDGGERCVGAIAVLAEVVDIEVGTRRRTNTFHFSFDLGGGQVTQRVSPVSYQESMAWIEGKRRVELGLELRRLYDGIGA</sequence>
<dbReference type="OrthoDB" id="331699at2759"/>
<dbReference type="PANTHER" id="PTHR12655:SF0">
    <property type="entry name" value="ACYL-COENZYME A THIOESTERASE 9, MITOCHONDRIAL"/>
    <property type="match status" value="1"/>
</dbReference>